<evidence type="ECO:0000313" key="2">
    <source>
        <dbReference type="EMBL" id="QHT15188.1"/>
    </source>
</evidence>
<evidence type="ECO:0000256" key="1">
    <source>
        <dbReference type="SAM" id="MobiDB-lite"/>
    </source>
</evidence>
<feature type="compositionally biased region" description="Basic residues" evidence="1">
    <location>
        <begin position="95"/>
        <end position="126"/>
    </location>
</feature>
<sequence length="126" mass="15367">MAELQISEKEAIIRNLKGMRMFLSDSEYEELSPEKKDYYESTPVTMEYIPPEEQQGDDDKIYHYPEDDYKYQLKSKYHQLFSEANPRENPENVGGKRRKSRKFRKSKKSRKFKRKSIKKSKRRYRK</sequence>
<name>A0A6C0DE27_9ZZZZ</name>
<accession>A0A6C0DE27</accession>
<reference evidence="2" key="1">
    <citation type="journal article" date="2020" name="Nature">
        <title>Giant virus diversity and host interactions through global metagenomics.</title>
        <authorList>
            <person name="Schulz F."/>
            <person name="Roux S."/>
            <person name="Paez-Espino D."/>
            <person name="Jungbluth S."/>
            <person name="Walsh D.A."/>
            <person name="Denef V.J."/>
            <person name="McMahon K.D."/>
            <person name="Konstantinidis K.T."/>
            <person name="Eloe-Fadrosh E.A."/>
            <person name="Kyrpides N.C."/>
            <person name="Woyke T."/>
        </authorList>
    </citation>
    <scope>NUCLEOTIDE SEQUENCE</scope>
    <source>
        <strain evidence="2">GVMAG-M-3300023174-144</strain>
    </source>
</reference>
<proteinExistence type="predicted"/>
<protein>
    <submittedName>
        <fullName evidence="2">Uncharacterized protein</fullName>
    </submittedName>
</protein>
<feature type="region of interest" description="Disordered" evidence="1">
    <location>
        <begin position="33"/>
        <end position="63"/>
    </location>
</feature>
<organism evidence="2">
    <name type="scientific">viral metagenome</name>
    <dbReference type="NCBI Taxonomy" id="1070528"/>
    <lineage>
        <taxon>unclassified sequences</taxon>
        <taxon>metagenomes</taxon>
        <taxon>organismal metagenomes</taxon>
    </lineage>
</organism>
<dbReference type="EMBL" id="MN739602">
    <property type="protein sequence ID" value="QHT15188.1"/>
    <property type="molecule type" value="Genomic_DNA"/>
</dbReference>
<dbReference type="AlphaFoldDB" id="A0A6C0DE27"/>
<feature type="region of interest" description="Disordered" evidence="1">
    <location>
        <begin position="81"/>
        <end position="126"/>
    </location>
</feature>